<proteinExistence type="predicted"/>
<dbReference type="HOGENOM" id="CLU_3082141_0_0_7"/>
<evidence type="ECO:0000313" key="2">
    <source>
        <dbReference type="EMBL" id="AEI68829.1"/>
    </source>
</evidence>
<organism evidence="2 3">
    <name type="scientific">Myxococcus fulvus (strain ATCC BAA-855 / HW-1)</name>
    <dbReference type="NCBI Taxonomy" id="483219"/>
    <lineage>
        <taxon>Bacteria</taxon>
        <taxon>Pseudomonadati</taxon>
        <taxon>Myxococcota</taxon>
        <taxon>Myxococcia</taxon>
        <taxon>Myxococcales</taxon>
        <taxon>Cystobacterineae</taxon>
        <taxon>Myxococcaceae</taxon>
        <taxon>Myxococcus</taxon>
    </lineage>
</organism>
<sequence length="52" mass="5465">MVGQLVSALAYMREEIDPAGTHPERMVKGPPPTTELARALPGGAPGWPRSPA</sequence>
<dbReference type="KEGG" id="mfu:LILAB_34740"/>
<evidence type="ECO:0000256" key="1">
    <source>
        <dbReference type="SAM" id="MobiDB-lite"/>
    </source>
</evidence>
<evidence type="ECO:0000313" key="3">
    <source>
        <dbReference type="Proteomes" id="UP000000488"/>
    </source>
</evidence>
<protein>
    <submittedName>
        <fullName evidence="2">Uncharacterized protein</fullName>
    </submittedName>
</protein>
<reference evidence="2 3" key="1">
    <citation type="journal article" date="2011" name="J. Bacteriol.">
        <title>Genome sequence of the halotolerant marine bacterium Myxococcus fulvus HW-1.</title>
        <authorList>
            <person name="Li Z.F."/>
            <person name="Li X."/>
            <person name="Liu H."/>
            <person name="Liu X."/>
            <person name="Han K."/>
            <person name="Wu Z.H."/>
            <person name="Hu W."/>
            <person name="Li F.F."/>
            <person name="Li Y.Z."/>
        </authorList>
    </citation>
    <scope>NUCLEOTIDE SEQUENCE [LARGE SCALE GENOMIC DNA]</scope>
    <source>
        <strain evidence="3">ATCC BAA-855 / HW-1</strain>
    </source>
</reference>
<dbReference type="AlphaFoldDB" id="F8CJ47"/>
<accession>F8CJ47</accession>
<feature type="region of interest" description="Disordered" evidence="1">
    <location>
        <begin position="19"/>
        <end position="52"/>
    </location>
</feature>
<name>F8CJ47_MYXFH</name>
<dbReference type="EMBL" id="CP002830">
    <property type="protein sequence ID" value="AEI68829.1"/>
    <property type="molecule type" value="Genomic_DNA"/>
</dbReference>
<dbReference type="Proteomes" id="UP000000488">
    <property type="component" value="Chromosome"/>
</dbReference>
<gene>
    <name evidence="2" type="ordered locus">LILAB_34740</name>
</gene>
<dbReference type="STRING" id="483219.LILAB_34740"/>